<dbReference type="EMBL" id="JAERRJ010000008">
    <property type="protein sequence ID" value="MBL1077153.1"/>
    <property type="molecule type" value="Genomic_DNA"/>
</dbReference>
<accession>A0ABS1MD93</accession>
<evidence type="ECO:0000256" key="3">
    <source>
        <dbReference type="ARBA" id="ARBA00023082"/>
    </source>
</evidence>
<evidence type="ECO:0000256" key="2">
    <source>
        <dbReference type="ARBA" id="ARBA00023015"/>
    </source>
</evidence>
<dbReference type="SUPFAM" id="SSF88659">
    <property type="entry name" value="Sigma3 and sigma4 domains of RNA polymerase sigma factors"/>
    <property type="match status" value="1"/>
</dbReference>
<proteinExistence type="inferred from homology"/>
<sequence>MVDDQRFSSAYSGSTDVSTPISAPACPTDRPRPDDEVARRLAGLLAAVGAGDRDAFTQFYRSTHDRVFGLALRLLRRPAAAEEVTQEIYLHVWNAADTYDIRLASPIGWLMMLTHRRAVDRIRVESSATSRDLAYGQRHLGRDHDIVAETVGQRSEERAVVDCLATLTTTQRETLALAYYGGRTYAEVAEFLGIPLNTVKTRIRDGLKRLQNCLTGAVTNA</sequence>
<organism evidence="9 10">
    <name type="scientific">Nocardia acididurans</name>
    <dbReference type="NCBI Taxonomy" id="2802282"/>
    <lineage>
        <taxon>Bacteria</taxon>
        <taxon>Bacillati</taxon>
        <taxon>Actinomycetota</taxon>
        <taxon>Actinomycetes</taxon>
        <taxon>Mycobacteriales</taxon>
        <taxon>Nocardiaceae</taxon>
        <taxon>Nocardia</taxon>
    </lineage>
</organism>
<dbReference type="NCBIfam" id="NF007228">
    <property type="entry name" value="PRK09646.1"/>
    <property type="match status" value="1"/>
</dbReference>
<dbReference type="InterPro" id="IPR007627">
    <property type="entry name" value="RNA_pol_sigma70_r2"/>
</dbReference>
<evidence type="ECO:0000256" key="1">
    <source>
        <dbReference type="ARBA" id="ARBA00010641"/>
    </source>
</evidence>
<keyword evidence="4" id="KW-0238">DNA-binding</keyword>
<feature type="domain" description="RNA polymerase sigma-70 region 2" evidence="7">
    <location>
        <begin position="59"/>
        <end position="125"/>
    </location>
</feature>
<dbReference type="Gene3D" id="1.10.1740.10">
    <property type="match status" value="1"/>
</dbReference>
<evidence type="ECO:0000313" key="9">
    <source>
        <dbReference type="EMBL" id="MBL1077153.1"/>
    </source>
</evidence>
<dbReference type="InterPro" id="IPR013325">
    <property type="entry name" value="RNA_pol_sigma_r2"/>
</dbReference>
<dbReference type="CDD" id="cd06171">
    <property type="entry name" value="Sigma70_r4"/>
    <property type="match status" value="1"/>
</dbReference>
<dbReference type="Gene3D" id="1.10.10.10">
    <property type="entry name" value="Winged helix-like DNA-binding domain superfamily/Winged helix DNA-binding domain"/>
    <property type="match status" value="1"/>
</dbReference>
<dbReference type="Pfam" id="PF08281">
    <property type="entry name" value="Sigma70_r4_2"/>
    <property type="match status" value="1"/>
</dbReference>
<feature type="compositionally biased region" description="Polar residues" evidence="6">
    <location>
        <begin position="7"/>
        <end position="21"/>
    </location>
</feature>
<name>A0ABS1MD93_9NOCA</name>
<dbReference type="SUPFAM" id="SSF88946">
    <property type="entry name" value="Sigma2 domain of RNA polymerase sigma factors"/>
    <property type="match status" value="1"/>
</dbReference>
<evidence type="ECO:0000313" key="10">
    <source>
        <dbReference type="Proteomes" id="UP000602198"/>
    </source>
</evidence>
<dbReference type="PANTHER" id="PTHR43133:SF66">
    <property type="entry name" value="ECF RNA POLYMERASE SIGMA FACTOR SIGK"/>
    <property type="match status" value="1"/>
</dbReference>
<comment type="caution">
    <text evidence="9">The sequence shown here is derived from an EMBL/GenBank/DDBJ whole genome shotgun (WGS) entry which is preliminary data.</text>
</comment>
<feature type="region of interest" description="Disordered" evidence="6">
    <location>
        <begin position="1"/>
        <end position="34"/>
    </location>
</feature>
<dbReference type="InterPro" id="IPR039425">
    <property type="entry name" value="RNA_pol_sigma-70-like"/>
</dbReference>
<keyword evidence="5" id="KW-0804">Transcription</keyword>
<evidence type="ECO:0000259" key="7">
    <source>
        <dbReference type="Pfam" id="PF04542"/>
    </source>
</evidence>
<dbReference type="RefSeq" id="WP_201949861.1">
    <property type="nucleotide sequence ID" value="NZ_JAERRJ010000008.1"/>
</dbReference>
<keyword evidence="3" id="KW-0731">Sigma factor</keyword>
<dbReference type="InterPro" id="IPR013324">
    <property type="entry name" value="RNA_pol_sigma_r3/r4-like"/>
</dbReference>
<keyword evidence="2" id="KW-0805">Transcription regulation</keyword>
<evidence type="ECO:0000256" key="6">
    <source>
        <dbReference type="SAM" id="MobiDB-lite"/>
    </source>
</evidence>
<evidence type="ECO:0000259" key="8">
    <source>
        <dbReference type="Pfam" id="PF08281"/>
    </source>
</evidence>
<comment type="similarity">
    <text evidence="1">Belongs to the sigma-70 factor family. ECF subfamily.</text>
</comment>
<keyword evidence="10" id="KW-1185">Reference proteome</keyword>
<feature type="domain" description="RNA polymerase sigma factor 70 region 4 type 2" evidence="8">
    <location>
        <begin position="158"/>
        <end position="210"/>
    </location>
</feature>
<dbReference type="InterPro" id="IPR014284">
    <property type="entry name" value="RNA_pol_sigma-70_dom"/>
</dbReference>
<dbReference type="Proteomes" id="UP000602198">
    <property type="component" value="Unassembled WGS sequence"/>
</dbReference>
<dbReference type="Pfam" id="PF04542">
    <property type="entry name" value="Sigma70_r2"/>
    <property type="match status" value="1"/>
</dbReference>
<gene>
    <name evidence="9" type="primary">sigK</name>
    <name evidence="9" type="ORF">JK358_22395</name>
</gene>
<evidence type="ECO:0000256" key="5">
    <source>
        <dbReference type="ARBA" id="ARBA00023163"/>
    </source>
</evidence>
<protein>
    <submittedName>
        <fullName evidence="9">ECF RNA polymerase sigma factor SigK</fullName>
    </submittedName>
</protein>
<dbReference type="InterPro" id="IPR013249">
    <property type="entry name" value="RNA_pol_sigma70_r4_t2"/>
</dbReference>
<reference evidence="9 10" key="1">
    <citation type="submission" date="2021-01" db="EMBL/GenBank/DDBJ databases">
        <title>WGS of actinomycetes isolated from Thailand.</title>
        <authorList>
            <person name="Thawai C."/>
        </authorList>
    </citation>
    <scope>NUCLEOTIDE SEQUENCE [LARGE SCALE GENOMIC DNA]</scope>
    <source>
        <strain evidence="9 10">LPG 2</strain>
    </source>
</reference>
<dbReference type="InterPro" id="IPR036388">
    <property type="entry name" value="WH-like_DNA-bd_sf"/>
</dbReference>
<dbReference type="NCBIfam" id="TIGR02937">
    <property type="entry name" value="sigma70-ECF"/>
    <property type="match status" value="1"/>
</dbReference>
<dbReference type="PANTHER" id="PTHR43133">
    <property type="entry name" value="RNA POLYMERASE ECF-TYPE SIGMA FACTO"/>
    <property type="match status" value="1"/>
</dbReference>
<evidence type="ECO:0000256" key="4">
    <source>
        <dbReference type="ARBA" id="ARBA00023125"/>
    </source>
</evidence>